<dbReference type="AlphaFoldDB" id="A0A193SUM7"/>
<name>A0A193SUM7_9PSED</name>
<dbReference type="PANTHER" id="PTHR43519:SF1">
    <property type="entry name" value="ATP-DEPENDENT RNA HELICASE HRPB"/>
    <property type="match status" value="1"/>
</dbReference>
<dbReference type="EMBL" id="LT963395">
    <property type="protein sequence ID" value="SOS22885.1"/>
    <property type="molecule type" value="Genomic_DNA"/>
</dbReference>
<dbReference type="GO" id="GO:0004386">
    <property type="term" value="F:helicase activity"/>
    <property type="evidence" value="ECO:0007669"/>
    <property type="project" value="UniProtKB-KW"/>
</dbReference>
<keyword evidence="4" id="KW-1185">Reference proteome</keyword>
<evidence type="ECO:0000256" key="1">
    <source>
        <dbReference type="ARBA" id="ARBA00022801"/>
    </source>
</evidence>
<dbReference type="Gene3D" id="3.40.50.300">
    <property type="entry name" value="P-loop containing nucleotide triphosphate hydrolases"/>
    <property type="match status" value="1"/>
</dbReference>
<organism evidence="3 4">
    <name type="scientific">Pseudomonas cerasi</name>
    <dbReference type="NCBI Taxonomy" id="1583341"/>
    <lineage>
        <taxon>Bacteria</taxon>
        <taxon>Pseudomonadati</taxon>
        <taxon>Pseudomonadota</taxon>
        <taxon>Gammaproteobacteria</taxon>
        <taxon>Pseudomonadales</taxon>
        <taxon>Pseudomonadaceae</taxon>
        <taxon>Pseudomonas</taxon>
    </lineage>
</organism>
<dbReference type="GO" id="GO:0016787">
    <property type="term" value="F:hydrolase activity"/>
    <property type="evidence" value="ECO:0007669"/>
    <property type="project" value="UniProtKB-KW"/>
</dbReference>
<evidence type="ECO:0000313" key="3">
    <source>
        <dbReference type="EMBL" id="SOS22885.1"/>
    </source>
</evidence>
<evidence type="ECO:0000256" key="2">
    <source>
        <dbReference type="ARBA" id="ARBA00022806"/>
    </source>
</evidence>
<keyword evidence="2" id="KW-0067">ATP-binding</keyword>
<reference evidence="4" key="1">
    <citation type="submission" date="2017-11" db="EMBL/GenBank/DDBJ databases">
        <authorList>
            <person name="Blom J."/>
        </authorList>
    </citation>
    <scope>NUCLEOTIDE SEQUENCE [LARGE SCALE GENOMIC DNA]</scope>
</reference>
<proteinExistence type="predicted"/>
<keyword evidence="2" id="KW-0547">Nucleotide-binding</keyword>
<keyword evidence="2" id="KW-0347">Helicase</keyword>
<dbReference type="InterPro" id="IPR027417">
    <property type="entry name" value="P-loop_NTPase"/>
</dbReference>
<dbReference type="Proteomes" id="UP000239025">
    <property type="component" value="Chromosome 1"/>
</dbReference>
<protein>
    <submittedName>
        <fullName evidence="3">Uncharacterized protein</fullName>
    </submittedName>
</protein>
<gene>
    <name evidence="3" type="ORF">PL963_04416</name>
</gene>
<evidence type="ECO:0000313" key="4">
    <source>
        <dbReference type="Proteomes" id="UP000239025"/>
    </source>
</evidence>
<dbReference type="PANTHER" id="PTHR43519">
    <property type="entry name" value="ATP-DEPENDENT RNA HELICASE HRPB"/>
    <property type="match status" value="1"/>
</dbReference>
<keyword evidence="1" id="KW-0378">Hydrolase</keyword>
<accession>A0A193SUM7</accession>
<sequence>MISLPIDAVLPALRQALTTRLPLALLEETWLAGQTILMLEPRRLAARSAAERLASELGEKVGETVGYSPRPATWRWSRSF</sequence>